<comment type="catalytic activity">
    <reaction evidence="6">
        <text>Exonucleolytic cleavage in either 5'- to 3'- or 3'- to 5'-direction to yield nucleoside 5'-phosphates.</text>
        <dbReference type="EC" id="3.1.11.6"/>
    </reaction>
</comment>
<dbReference type="InterPro" id="IPR037004">
    <property type="entry name" value="Exonuc_VII_ssu_sf"/>
</dbReference>
<reference evidence="7 8" key="1">
    <citation type="submission" date="2019-02" db="EMBL/GenBank/DDBJ databases">
        <title>Paenibacillus sp. nov., isolated from surface-sterilized tissue of Thalictrum simplex L.</title>
        <authorList>
            <person name="Tuo L."/>
        </authorList>
    </citation>
    <scope>NUCLEOTIDE SEQUENCE [LARGE SCALE GENOMIC DNA]</scope>
    <source>
        <strain evidence="7 8">N2SHLJ1</strain>
    </source>
</reference>
<evidence type="ECO:0000256" key="1">
    <source>
        <dbReference type="ARBA" id="ARBA00009998"/>
    </source>
</evidence>
<protein>
    <recommendedName>
        <fullName evidence="6">Exodeoxyribonuclease 7 small subunit</fullName>
        <ecNumber evidence="6">3.1.11.6</ecNumber>
    </recommendedName>
    <alternativeName>
        <fullName evidence="6">Exodeoxyribonuclease VII small subunit</fullName>
        <shortName evidence="6">Exonuclease VII small subunit</shortName>
    </alternativeName>
</protein>
<comment type="similarity">
    <text evidence="1 6">Belongs to the XseB family.</text>
</comment>
<dbReference type="GO" id="GO:0005829">
    <property type="term" value="C:cytosol"/>
    <property type="evidence" value="ECO:0007669"/>
    <property type="project" value="TreeGrafter"/>
</dbReference>
<evidence type="ECO:0000256" key="6">
    <source>
        <dbReference type="HAMAP-Rule" id="MF_00337"/>
    </source>
</evidence>
<keyword evidence="5 6" id="KW-0269">Exonuclease</keyword>
<organism evidence="7 8">
    <name type="scientific">Paenibacillus thalictri</name>
    <dbReference type="NCBI Taxonomy" id="2527873"/>
    <lineage>
        <taxon>Bacteria</taxon>
        <taxon>Bacillati</taxon>
        <taxon>Bacillota</taxon>
        <taxon>Bacilli</taxon>
        <taxon>Bacillales</taxon>
        <taxon>Paenibacillaceae</taxon>
        <taxon>Paenibacillus</taxon>
    </lineage>
</organism>
<dbReference type="EMBL" id="SIRE01000006">
    <property type="protein sequence ID" value="TBL79870.1"/>
    <property type="molecule type" value="Genomic_DNA"/>
</dbReference>
<keyword evidence="8" id="KW-1185">Reference proteome</keyword>
<evidence type="ECO:0000256" key="5">
    <source>
        <dbReference type="ARBA" id="ARBA00022839"/>
    </source>
</evidence>
<dbReference type="GO" id="GO:0006308">
    <property type="term" value="P:DNA catabolic process"/>
    <property type="evidence" value="ECO:0007669"/>
    <property type="project" value="UniProtKB-UniRule"/>
</dbReference>
<dbReference type="InterPro" id="IPR003761">
    <property type="entry name" value="Exonuc_VII_S"/>
</dbReference>
<dbReference type="GO" id="GO:0008855">
    <property type="term" value="F:exodeoxyribonuclease VII activity"/>
    <property type="evidence" value="ECO:0007669"/>
    <property type="project" value="UniProtKB-UniRule"/>
</dbReference>
<dbReference type="HAMAP" id="MF_00337">
    <property type="entry name" value="Exonuc_7_S"/>
    <property type="match status" value="1"/>
</dbReference>
<dbReference type="SUPFAM" id="SSF116842">
    <property type="entry name" value="XseB-like"/>
    <property type="match status" value="1"/>
</dbReference>
<keyword evidence="4 6" id="KW-0378">Hydrolase</keyword>
<dbReference type="PIRSF" id="PIRSF006488">
    <property type="entry name" value="Exonuc_VII_S"/>
    <property type="match status" value="1"/>
</dbReference>
<proteinExistence type="inferred from homology"/>
<comment type="caution">
    <text evidence="7">The sequence shown here is derived from an EMBL/GenBank/DDBJ whole genome shotgun (WGS) entry which is preliminary data.</text>
</comment>
<dbReference type="Pfam" id="PF02609">
    <property type="entry name" value="Exonuc_VII_S"/>
    <property type="match status" value="1"/>
</dbReference>
<evidence type="ECO:0000256" key="2">
    <source>
        <dbReference type="ARBA" id="ARBA00022490"/>
    </source>
</evidence>
<evidence type="ECO:0000256" key="3">
    <source>
        <dbReference type="ARBA" id="ARBA00022722"/>
    </source>
</evidence>
<dbReference type="RefSeq" id="WP_131013116.1">
    <property type="nucleotide sequence ID" value="NZ_SIRE01000006.1"/>
</dbReference>
<gene>
    <name evidence="6 7" type="primary">xseB</name>
    <name evidence="7" type="ORF">EYB31_09745</name>
</gene>
<dbReference type="GO" id="GO:0009318">
    <property type="term" value="C:exodeoxyribonuclease VII complex"/>
    <property type="evidence" value="ECO:0007669"/>
    <property type="project" value="UniProtKB-UniRule"/>
</dbReference>
<evidence type="ECO:0000313" key="7">
    <source>
        <dbReference type="EMBL" id="TBL79870.1"/>
    </source>
</evidence>
<name>A0A4Q9DV83_9BACL</name>
<comment type="subcellular location">
    <subcellularLocation>
        <location evidence="6">Cytoplasm</location>
    </subcellularLocation>
</comment>
<dbReference type="PANTHER" id="PTHR34137">
    <property type="entry name" value="EXODEOXYRIBONUCLEASE 7 SMALL SUBUNIT"/>
    <property type="match status" value="1"/>
</dbReference>
<evidence type="ECO:0000256" key="4">
    <source>
        <dbReference type="ARBA" id="ARBA00022801"/>
    </source>
</evidence>
<comment type="function">
    <text evidence="6">Bidirectionally degrades single-stranded DNA into large acid-insoluble oligonucleotides, which are then degraded further into small acid-soluble oligonucleotides.</text>
</comment>
<comment type="subunit">
    <text evidence="6">Heterooligomer composed of large and small subunits.</text>
</comment>
<keyword evidence="2 6" id="KW-0963">Cytoplasm</keyword>
<dbReference type="NCBIfam" id="NF002140">
    <property type="entry name" value="PRK00977.1-4"/>
    <property type="match status" value="1"/>
</dbReference>
<evidence type="ECO:0000313" key="8">
    <source>
        <dbReference type="Proteomes" id="UP000293142"/>
    </source>
</evidence>
<dbReference type="NCBIfam" id="TIGR01280">
    <property type="entry name" value="xseB"/>
    <property type="match status" value="1"/>
</dbReference>
<dbReference type="Proteomes" id="UP000293142">
    <property type="component" value="Unassembled WGS sequence"/>
</dbReference>
<accession>A0A4Q9DV83</accession>
<dbReference type="Gene3D" id="1.10.287.1040">
    <property type="entry name" value="Exonuclease VII, small subunit"/>
    <property type="match status" value="1"/>
</dbReference>
<dbReference type="OrthoDB" id="9798666at2"/>
<dbReference type="PANTHER" id="PTHR34137:SF1">
    <property type="entry name" value="EXODEOXYRIBONUCLEASE 7 SMALL SUBUNIT"/>
    <property type="match status" value="1"/>
</dbReference>
<dbReference type="EC" id="3.1.11.6" evidence="6"/>
<dbReference type="AlphaFoldDB" id="A0A4Q9DV83"/>
<keyword evidence="3 6" id="KW-0540">Nuclease</keyword>
<sequence length="85" mass="9635">MTTNQEPTLSFEQAMEKLEQIVTQLENGDVPLEKAIELFQEGMKLSQLCGQKLEQVERKIEVLLEDEGSLTKKPFNPDGEKGEAR</sequence>